<evidence type="ECO:0000313" key="10">
    <source>
        <dbReference type="Proteomes" id="UP000197153"/>
    </source>
</evidence>
<dbReference type="GO" id="GO:0022857">
    <property type="term" value="F:transmembrane transporter activity"/>
    <property type="evidence" value="ECO:0007669"/>
    <property type="project" value="TreeGrafter"/>
</dbReference>
<accession>A0A248K096</accession>
<comment type="subcellular location">
    <subcellularLocation>
        <location evidence="1">Cell membrane</location>
        <topology evidence="1">Multi-pass membrane protein</topology>
    </subcellularLocation>
</comment>
<feature type="transmembrane region" description="Helical" evidence="6">
    <location>
        <begin position="329"/>
        <end position="356"/>
    </location>
</feature>
<proteinExistence type="predicted"/>
<gene>
    <name evidence="9" type="ORF">Y958_23100</name>
</gene>
<keyword evidence="4 6" id="KW-1133">Transmembrane helix</keyword>
<evidence type="ECO:0000256" key="5">
    <source>
        <dbReference type="ARBA" id="ARBA00023136"/>
    </source>
</evidence>
<keyword evidence="5 6" id="KW-0472">Membrane</keyword>
<evidence type="ECO:0000256" key="3">
    <source>
        <dbReference type="ARBA" id="ARBA00022692"/>
    </source>
</evidence>
<dbReference type="Pfam" id="PF12704">
    <property type="entry name" value="MacB_PCD"/>
    <property type="match status" value="1"/>
</dbReference>
<evidence type="ECO:0000313" key="9">
    <source>
        <dbReference type="EMBL" id="ASG23854.1"/>
    </source>
</evidence>
<sequence length="799" mass="85119">MIVLPSIFRRHALITLLNLFGLTAGIAGFLMVSLYVAGELTVDRGFTGVDRLYRVGTRLSVGGNDIVLGATTPLLVEPLAQDFPEVEAVTRASEEDVDLQDGDRVLTTPLLWADANLLRVLDYPLARGDSATALARPDGLVVTPDLARTLFGDADPMGRTVQVAGGQMLTVTGVLKPLAETHLKFTGIAADSGRGDKNWAHMAAEQWSHIGETAVYVRLRPGASAEAVAARLPDFVRRRAVLSQLPDDVRQGFMTLRLDPVPSIHLHIKTFNQSKPGGDVGTVGLLSAAALLILGVAIANYTNLATAQAIHRAREVGIRKLAGARRWQLVALFTGESVALAIAGTLTALAVVEVLLPPFQALVGRPLGFSLLRDGGFLALVLATPLVVGVLGGLYPALVLSGYRPAAVLKGGTAPAAGRLRAVLVVAQFAISITLIIATVTVLRQVAHARTAALGFLPENLYVVSQLPHDAQRAATMKTELAKVPGIQGTAFSSLVPADISQFMTQLTVPGDTHGATPGKAFMPEFSADPDFIATYGLDLKAGVALPPGWRPAADGERRYVWLTEAAARRLGYAHPTDAVGDRYTDEEDHPVEVAGVLGNVRFRTARDADEALMFSVGATGGFLTVRLAAGDPRPALAAINALVDRLYPEARRAPRGFADDRLEAQYRTEERQAKVFAIFSALAIVLANLGLFGLTALAAARRTKEIGIRRVVGARARDIAWLMVWQFARPVLLANLVAWPLAWWGLHRWLGQFTVRVDQGPGTYLAAGAAALAVALATVAIHVLRVTRAPPASALRYE</sequence>
<keyword evidence="2" id="KW-1003">Cell membrane</keyword>
<evidence type="ECO:0000256" key="1">
    <source>
        <dbReference type="ARBA" id="ARBA00004651"/>
    </source>
</evidence>
<feature type="transmembrane region" description="Helical" evidence="6">
    <location>
        <begin position="422"/>
        <end position="443"/>
    </location>
</feature>
<dbReference type="InterPro" id="IPR003838">
    <property type="entry name" value="ABC3_permease_C"/>
</dbReference>
<organism evidence="9 10">
    <name type="scientific">Nitrospirillum viridazoti CBAmc</name>
    <dbReference type="NCBI Taxonomy" id="1441467"/>
    <lineage>
        <taxon>Bacteria</taxon>
        <taxon>Pseudomonadati</taxon>
        <taxon>Pseudomonadota</taxon>
        <taxon>Alphaproteobacteria</taxon>
        <taxon>Rhodospirillales</taxon>
        <taxon>Azospirillaceae</taxon>
        <taxon>Nitrospirillum</taxon>
        <taxon>Nitrospirillum viridazoti</taxon>
    </lineage>
</organism>
<feature type="transmembrane region" description="Helical" evidence="6">
    <location>
        <begin position="12"/>
        <end position="37"/>
    </location>
</feature>
<reference evidence="9 10" key="1">
    <citation type="submission" date="2017-06" db="EMBL/GenBank/DDBJ databases">
        <title>Complete genome sequence of Nitrospirillum amazonense strain CBAmC, an endophytic nitrogen-fixing and plant growth-promoting bacterium, isolated from sugarcane.</title>
        <authorList>
            <person name="Schwab S."/>
            <person name="dos Santos Teixeira K.R."/>
            <person name="Simoes Araujo J.L."/>
            <person name="Soares Vidal M."/>
            <person name="Borges de Freitas H.R."/>
            <person name="Rivello Crivelaro A.L."/>
            <person name="Bueno de Camargo Nunes A."/>
            <person name="dos Santos C.M."/>
            <person name="Palmeira da Silva Rosa D."/>
            <person name="da Silva Padilha D."/>
            <person name="da Silva E."/>
            <person name="Araujo Terra L."/>
            <person name="Soares Mendes V."/>
            <person name="Farinelli L."/>
            <person name="Magalhaes Cruz L."/>
            <person name="Baldani J.I."/>
        </authorList>
    </citation>
    <scope>NUCLEOTIDE SEQUENCE [LARGE SCALE GENOMIC DNA]</scope>
    <source>
        <strain evidence="9 10">CBAmC</strain>
    </source>
</reference>
<feature type="transmembrane region" description="Helical" evidence="6">
    <location>
        <begin position="720"/>
        <end position="745"/>
    </location>
</feature>
<feature type="transmembrane region" description="Helical" evidence="6">
    <location>
        <begin position="376"/>
        <end position="401"/>
    </location>
</feature>
<feature type="domain" description="MacB-like periplasmic core" evidence="8">
    <location>
        <begin position="15"/>
        <end position="233"/>
    </location>
</feature>
<feature type="transmembrane region" description="Helical" evidence="6">
    <location>
        <begin position="676"/>
        <end position="699"/>
    </location>
</feature>
<evidence type="ECO:0000259" key="8">
    <source>
        <dbReference type="Pfam" id="PF12704"/>
    </source>
</evidence>
<dbReference type="PANTHER" id="PTHR30572:SF18">
    <property type="entry name" value="ABC-TYPE MACROLIDE FAMILY EXPORT SYSTEM PERMEASE COMPONENT 2"/>
    <property type="match status" value="1"/>
</dbReference>
<dbReference type="GO" id="GO:0005886">
    <property type="term" value="C:plasma membrane"/>
    <property type="evidence" value="ECO:0007669"/>
    <property type="project" value="UniProtKB-SubCell"/>
</dbReference>
<evidence type="ECO:0000256" key="6">
    <source>
        <dbReference type="SAM" id="Phobius"/>
    </source>
</evidence>
<dbReference type="KEGG" id="nao:Y958_23100"/>
<dbReference type="InterPro" id="IPR025857">
    <property type="entry name" value="MacB_PCD"/>
</dbReference>
<name>A0A248K096_9PROT</name>
<evidence type="ECO:0000259" key="7">
    <source>
        <dbReference type="Pfam" id="PF02687"/>
    </source>
</evidence>
<feature type="transmembrane region" description="Helical" evidence="6">
    <location>
        <begin position="765"/>
        <end position="785"/>
    </location>
</feature>
<dbReference type="Pfam" id="PF02687">
    <property type="entry name" value="FtsX"/>
    <property type="match status" value="2"/>
</dbReference>
<keyword evidence="10" id="KW-1185">Reference proteome</keyword>
<feature type="domain" description="ABC3 transporter permease C-terminal" evidence="7">
    <location>
        <begin position="679"/>
        <end position="792"/>
    </location>
</feature>
<dbReference type="PANTHER" id="PTHR30572">
    <property type="entry name" value="MEMBRANE COMPONENT OF TRANSPORTER-RELATED"/>
    <property type="match status" value="1"/>
</dbReference>
<evidence type="ECO:0008006" key="11">
    <source>
        <dbReference type="Google" id="ProtNLM"/>
    </source>
</evidence>
<evidence type="ECO:0000256" key="2">
    <source>
        <dbReference type="ARBA" id="ARBA00022475"/>
    </source>
</evidence>
<protein>
    <recommendedName>
        <fullName evidence="11">ABC transporter permease</fullName>
    </recommendedName>
</protein>
<feature type="domain" description="ABC3 transporter permease C-terminal" evidence="7">
    <location>
        <begin position="289"/>
        <end position="401"/>
    </location>
</feature>
<dbReference type="RefSeq" id="WP_088874319.1">
    <property type="nucleotide sequence ID" value="NZ_CP022112.1"/>
</dbReference>
<dbReference type="EMBL" id="CP022112">
    <property type="protein sequence ID" value="ASG23854.1"/>
    <property type="molecule type" value="Genomic_DNA"/>
</dbReference>
<feature type="transmembrane region" description="Helical" evidence="6">
    <location>
        <begin position="283"/>
        <end position="304"/>
    </location>
</feature>
<dbReference type="AlphaFoldDB" id="A0A248K096"/>
<dbReference type="Proteomes" id="UP000197153">
    <property type="component" value="Chromosome 3"/>
</dbReference>
<keyword evidence="3 6" id="KW-0812">Transmembrane</keyword>
<dbReference type="InterPro" id="IPR050250">
    <property type="entry name" value="Macrolide_Exporter_MacB"/>
</dbReference>
<evidence type="ECO:0000256" key="4">
    <source>
        <dbReference type="ARBA" id="ARBA00022989"/>
    </source>
</evidence>